<gene>
    <name evidence="1" type="ORF">M408DRAFT_328915</name>
</gene>
<dbReference type="AlphaFoldDB" id="A0A0C2XJL7"/>
<dbReference type="EMBL" id="KN824289">
    <property type="protein sequence ID" value="KIM29242.1"/>
    <property type="molecule type" value="Genomic_DNA"/>
</dbReference>
<evidence type="ECO:0000313" key="2">
    <source>
        <dbReference type="Proteomes" id="UP000054097"/>
    </source>
</evidence>
<dbReference type="HOGENOM" id="CLU_196991_0_0_1"/>
<keyword evidence="2" id="KW-1185">Reference proteome</keyword>
<organism evidence="1 2">
    <name type="scientific">Serendipita vermifera MAFF 305830</name>
    <dbReference type="NCBI Taxonomy" id="933852"/>
    <lineage>
        <taxon>Eukaryota</taxon>
        <taxon>Fungi</taxon>
        <taxon>Dikarya</taxon>
        <taxon>Basidiomycota</taxon>
        <taxon>Agaricomycotina</taxon>
        <taxon>Agaricomycetes</taxon>
        <taxon>Sebacinales</taxon>
        <taxon>Serendipitaceae</taxon>
        <taxon>Serendipita</taxon>
    </lineage>
</organism>
<reference evidence="2" key="2">
    <citation type="submission" date="2015-01" db="EMBL/GenBank/DDBJ databases">
        <title>Evolutionary Origins and Diversification of the Mycorrhizal Mutualists.</title>
        <authorList>
            <consortium name="DOE Joint Genome Institute"/>
            <consortium name="Mycorrhizal Genomics Consortium"/>
            <person name="Kohler A."/>
            <person name="Kuo A."/>
            <person name="Nagy L.G."/>
            <person name="Floudas D."/>
            <person name="Copeland A."/>
            <person name="Barry K.W."/>
            <person name="Cichocki N."/>
            <person name="Veneault-Fourrey C."/>
            <person name="LaButti K."/>
            <person name="Lindquist E.A."/>
            <person name="Lipzen A."/>
            <person name="Lundell T."/>
            <person name="Morin E."/>
            <person name="Murat C."/>
            <person name="Riley R."/>
            <person name="Ohm R."/>
            <person name="Sun H."/>
            <person name="Tunlid A."/>
            <person name="Henrissat B."/>
            <person name="Grigoriev I.V."/>
            <person name="Hibbett D.S."/>
            <person name="Martin F."/>
        </authorList>
    </citation>
    <scope>NUCLEOTIDE SEQUENCE [LARGE SCALE GENOMIC DNA]</scope>
    <source>
        <strain evidence="2">MAFF 305830</strain>
    </source>
</reference>
<reference evidence="1 2" key="1">
    <citation type="submission" date="2014-04" db="EMBL/GenBank/DDBJ databases">
        <authorList>
            <consortium name="DOE Joint Genome Institute"/>
            <person name="Kuo A."/>
            <person name="Zuccaro A."/>
            <person name="Kohler A."/>
            <person name="Nagy L.G."/>
            <person name="Floudas D."/>
            <person name="Copeland A."/>
            <person name="Barry K.W."/>
            <person name="Cichocki N."/>
            <person name="Veneault-Fourrey C."/>
            <person name="LaButti K."/>
            <person name="Lindquist E.A."/>
            <person name="Lipzen A."/>
            <person name="Lundell T."/>
            <person name="Morin E."/>
            <person name="Murat C."/>
            <person name="Sun H."/>
            <person name="Tunlid A."/>
            <person name="Henrissat B."/>
            <person name="Grigoriev I.V."/>
            <person name="Hibbett D.S."/>
            <person name="Martin F."/>
            <person name="Nordberg H.P."/>
            <person name="Cantor M.N."/>
            <person name="Hua S.X."/>
        </authorList>
    </citation>
    <scope>NUCLEOTIDE SEQUENCE [LARGE SCALE GENOMIC DNA]</scope>
    <source>
        <strain evidence="1 2">MAFF 305830</strain>
    </source>
</reference>
<sequence length="79" mass="8604">MRLDSGHSTIAGIINWDGMAIHTGKCEGSSQNAATVALSMPGRTTSLRWLKDCIERNGLSLKACPSRFNTEIHQSSKEE</sequence>
<accession>A0A0C2XJL7</accession>
<evidence type="ECO:0000313" key="1">
    <source>
        <dbReference type="EMBL" id="KIM29242.1"/>
    </source>
</evidence>
<protein>
    <submittedName>
        <fullName evidence="1">Uncharacterized protein</fullName>
    </submittedName>
</protein>
<proteinExistence type="predicted"/>
<dbReference type="Proteomes" id="UP000054097">
    <property type="component" value="Unassembled WGS sequence"/>
</dbReference>
<name>A0A0C2XJL7_SERVB</name>